<gene>
    <name evidence="1" type="ORF">C2G38_2128177</name>
</gene>
<sequence>MIMMVLHELYELYIFFSIFINLVHKKVLPQNFILVFKVKVRVWNYIAELNIIGAF</sequence>
<dbReference type="AlphaFoldDB" id="A0A397TUW0"/>
<evidence type="ECO:0000313" key="2">
    <source>
        <dbReference type="Proteomes" id="UP000266673"/>
    </source>
</evidence>
<name>A0A397TUW0_9GLOM</name>
<protein>
    <submittedName>
        <fullName evidence="1">Uncharacterized protein</fullName>
    </submittedName>
</protein>
<comment type="caution">
    <text evidence="1">The sequence shown here is derived from an EMBL/GenBank/DDBJ whole genome shotgun (WGS) entry which is preliminary data.</text>
</comment>
<accession>A0A397TUW0</accession>
<proteinExistence type="predicted"/>
<keyword evidence="2" id="KW-1185">Reference proteome</keyword>
<dbReference type="EMBL" id="QKWP01003262">
    <property type="protein sequence ID" value="RIB01201.1"/>
    <property type="molecule type" value="Genomic_DNA"/>
</dbReference>
<reference evidence="1 2" key="1">
    <citation type="submission" date="2018-06" db="EMBL/GenBank/DDBJ databases">
        <title>Comparative genomics reveals the genomic features of Rhizophagus irregularis, R. cerebriforme, R. diaphanum and Gigaspora rosea, and their symbiotic lifestyle signature.</title>
        <authorList>
            <person name="Morin E."/>
            <person name="San Clemente H."/>
            <person name="Chen E.C.H."/>
            <person name="De La Providencia I."/>
            <person name="Hainaut M."/>
            <person name="Kuo A."/>
            <person name="Kohler A."/>
            <person name="Murat C."/>
            <person name="Tang N."/>
            <person name="Roy S."/>
            <person name="Loubradou J."/>
            <person name="Henrissat B."/>
            <person name="Grigoriev I.V."/>
            <person name="Corradi N."/>
            <person name="Roux C."/>
            <person name="Martin F.M."/>
        </authorList>
    </citation>
    <scope>NUCLEOTIDE SEQUENCE [LARGE SCALE GENOMIC DNA]</scope>
    <source>
        <strain evidence="1 2">DAOM 194757</strain>
    </source>
</reference>
<evidence type="ECO:0000313" key="1">
    <source>
        <dbReference type="EMBL" id="RIB01201.1"/>
    </source>
</evidence>
<organism evidence="1 2">
    <name type="scientific">Gigaspora rosea</name>
    <dbReference type="NCBI Taxonomy" id="44941"/>
    <lineage>
        <taxon>Eukaryota</taxon>
        <taxon>Fungi</taxon>
        <taxon>Fungi incertae sedis</taxon>
        <taxon>Mucoromycota</taxon>
        <taxon>Glomeromycotina</taxon>
        <taxon>Glomeromycetes</taxon>
        <taxon>Diversisporales</taxon>
        <taxon>Gigasporaceae</taxon>
        <taxon>Gigaspora</taxon>
    </lineage>
</organism>
<dbReference type="Proteomes" id="UP000266673">
    <property type="component" value="Unassembled WGS sequence"/>
</dbReference>